<keyword evidence="10" id="KW-0143">Chaperone</keyword>
<keyword evidence="11" id="KW-0998">Cell outer membrane</keyword>
<dbReference type="Proteomes" id="UP001056209">
    <property type="component" value="Chromosome"/>
</dbReference>
<evidence type="ECO:0000313" key="14">
    <source>
        <dbReference type="Proteomes" id="UP001056209"/>
    </source>
</evidence>
<dbReference type="RefSeq" id="WP_250248862.1">
    <property type="nucleotide sequence ID" value="NZ_CP097753.1"/>
</dbReference>
<keyword evidence="8" id="KW-0472">Membrane</keyword>
<accession>A0A9Q8TW79</accession>
<keyword evidence="12 13" id="KW-0449">Lipoprotein</keyword>
<comment type="similarity">
    <text evidence="2">Belongs to the LolB family.</text>
</comment>
<dbReference type="GO" id="GO:0015031">
    <property type="term" value="P:protein transport"/>
    <property type="evidence" value="ECO:0007669"/>
    <property type="project" value="UniProtKB-KW"/>
</dbReference>
<evidence type="ECO:0000256" key="10">
    <source>
        <dbReference type="ARBA" id="ARBA00023186"/>
    </source>
</evidence>
<evidence type="ECO:0000256" key="7">
    <source>
        <dbReference type="ARBA" id="ARBA00022927"/>
    </source>
</evidence>
<dbReference type="Pfam" id="PF03550">
    <property type="entry name" value="LolB"/>
    <property type="match status" value="1"/>
</dbReference>
<dbReference type="InterPro" id="IPR029046">
    <property type="entry name" value="LolA/LolB/LppX"/>
</dbReference>
<evidence type="ECO:0000256" key="3">
    <source>
        <dbReference type="ARBA" id="ARBA00011245"/>
    </source>
</evidence>
<dbReference type="GO" id="GO:0009279">
    <property type="term" value="C:cell outer membrane"/>
    <property type="evidence" value="ECO:0007669"/>
    <property type="project" value="UniProtKB-SubCell"/>
</dbReference>
<sequence>MYRHICFRLFGIAIFICVSCVHHQNFSLHEDRLVANMWNNHKEIISRILNYQVRGAIIYMINNQRKVYVPFIWTQDHDNSHIKLFNVFGSTIISISVENGVVSILSIISRQNNDLKNEIQKWFMMMDISYFLEQLQQWIIGLPNSGEEYNLNAIGCLSHINYYHKKKKISIYYRDYYANSIPILPKVLDIYCDQYCIRLVINNWNIR</sequence>
<evidence type="ECO:0000256" key="4">
    <source>
        <dbReference type="ARBA" id="ARBA00016202"/>
    </source>
</evidence>
<evidence type="ECO:0000256" key="6">
    <source>
        <dbReference type="ARBA" id="ARBA00022729"/>
    </source>
</evidence>
<keyword evidence="6" id="KW-0732">Signal</keyword>
<organism evidence="13 14">
    <name type="scientific">Candidatus Blochmannia vicinus</name>
    <name type="common">nom. nud.</name>
    <dbReference type="NCBI Taxonomy" id="251540"/>
    <lineage>
        <taxon>Bacteria</taxon>
        <taxon>Pseudomonadati</taxon>
        <taxon>Pseudomonadota</taxon>
        <taxon>Gammaproteobacteria</taxon>
        <taxon>Enterobacterales</taxon>
        <taxon>Enterobacteriaceae</taxon>
        <taxon>ant endosymbionts</taxon>
        <taxon>Candidatus Blochmanniella</taxon>
    </lineage>
</organism>
<dbReference type="Gene3D" id="2.50.20.10">
    <property type="entry name" value="Lipoprotein localisation LolA/LolB/LppX"/>
    <property type="match status" value="1"/>
</dbReference>
<evidence type="ECO:0000256" key="12">
    <source>
        <dbReference type="ARBA" id="ARBA00023288"/>
    </source>
</evidence>
<comment type="subunit">
    <text evidence="3">Monomer.</text>
</comment>
<dbReference type="SUPFAM" id="SSF89392">
    <property type="entry name" value="Prokaryotic lipoproteins and lipoprotein localization factors"/>
    <property type="match status" value="1"/>
</dbReference>
<dbReference type="NCBIfam" id="TIGR00548">
    <property type="entry name" value="lolB"/>
    <property type="match status" value="1"/>
</dbReference>
<evidence type="ECO:0000256" key="1">
    <source>
        <dbReference type="ARBA" id="ARBA00004459"/>
    </source>
</evidence>
<proteinExistence type="inferred from homology"/>
<keyword evidence="9" id="KW-0564">Palmitate</keyword>
<dbReference type="EMBL" id="CP097753">
    <property type="protein sequence ID" value="URJ28406.1"/>
    <property type="molecule type" value="Genomic_DNA"/>
</dbReference>
<protein>
    <recommendedName>
        <fullName evidence="4">Outer-membrane lipoprotein LolB</fullName>
    </recommendedName>
</protein>
<dbReference type="AlphaFoldDB" id="A0A9Q8TW79"/>
<dbReference type="InterPro" id="IPR004565">
    <property type="entry name" value="OM_lipoprot_LolB"/>
</dbReference>
<name>A0A9Q8TW79_9ENTR</name>
<evidence type="ECO:0000256" key="8">
    <source>
        <dbReference type="ARBA" id="ARBA00023136"/>
    </source>
</evidence>
<evidence type="ECO:0000256" key="2">
    <source>
        <dbReference type="ARBA" id="ARBA00009696"/>
    </source>
</evidence>
<keyword evidence="7" id="KW-0653">Protein transport</keyword>
<evidence type="ECO:0000256" key="11">
    <source>
        <dbReference type="ARBA" id="ARBA00023237"/>
    </source>
</evidence>
<comment type="subcellular location">
    <subcellularLocation>
        <location evidence="1">Cell outer membrane</location>
        <topology evidence="1">Lipid-anchor</topology>
    </subcellularLocation>
</comment>
<gene>
    <name evidence="13" type="primary">lolB</name>
    <name evidence="13" type="ORF">M9393_01465</name>
</gene>
<keyword evidence="5" id="KW-0813">Transport</keyword>
<reference evidence="13" key="1">
    <citation type="submission" date="2022-05" db="EMBL/GenBank/DDBJ databases">
        <title>Impact of host demography and evolutionary history on endosymbiont molecular evolution: a test in carpenter ants (Genus Camponotus) and their Blochmannia endosymbionts.</title>
        <authorList>
            <person name="Manthey J.D."/>
            <person name="Giron J.C."/>
            <person name="Hruska J.P."/>
        </authorList>
    </citation>
    <scope>NUCLEOTIDE SEQUENCE</scope>
    <source>
        <strain evidence="13">C-039</strain>
    </source>
</reference>
<evidence type="ECO:0000313" key="13">
    <source>
        <dbReference type="EMBL" id="URJ28406.1"/>
    </source>
</evidence>
<evidence type="ECO:0000256" key="5">
    <source>
        <dbReference type="ARBA" id="ARBA00022448"/>
    </source>
</evidence>
<evidence type="ECO:0000256" key="9">
    <source>
        <dbReference type="ARBA" id="ARBA00023139"/>
    </source>
</evidence>